<organism evidence="1 2">
    <name type="scientific">Apostasia shenzhenica</name>
    <dbReference type="NCBI Taxonomy" id="1088818"/>
    <lineage>
        <taxon>Eukaryota</taxon>
        <taxon>Viridiplantae</taxon>
        <taxon>Streptophyta</taxon>
        <taxon>Embryophyta</taxon>
        <taxon>Tracheophyta</taxon>
        <taxon>Spermatophyta</taxon>
        <taxon>Magnoliopsida</taxon>
        <taxon>Liliopsida</taxon>
        <taxon>Asparagales</taxon>
        <taxon>Orchidaceae</taxon>
        <taxon>Apostasioideae</taxon>
        <taxon>Apostasia</taxon>
    </lineage>
</organism>
<proteinExistence type="predicted"/>
<name>A0A2H9ZXP5_9ASPA</name>
<protein>
    <submittedName>
        <fullName evidence="1">Uncharacterized protein</fullName>
    </submittedName>
</protein>
<dbReference type="AlphaFoldDB" id="A0A2H9ZXP5"/>
<evidence type="ECO:0000313" key="1">
    <source>
        <dbReference type="EMBL" id="PKA48078.1"/>
    </source>
</evidence>
<dbReference type="EMBL" id="KZ452995">
    <property type="protein sequence ID" value="PKA48078.1"/>
    <property type="molecule type" value="Genomic_DNA"/>
</dbReference>
<gene>
    <name evidence="1" type="ORF">AXF42_Ash015841</name>
</gene>
<reference evidence="1 2" key="1">
    <citation type="journal article" date="2017" name="Nature">
        <title>The Apostasia genome and the evolution of orchids.</title>
        <authorList>
            <person name="Zhang G.Q."/>
            <person name="Liu K.W."/>
            <person name="Li Z."/>
            <person name="Lohaus R."/>
            <person name="Hsiao Y.Y."/>
            <person name="Niu S.C."/>
            <person name="Wang J.Y."/>
            <person name="Lin Y.C."/>
            <person name="Xu Q."/>
            <person name="Chen L.J."/>
            <person name="Yoshida K."/>
            <person name="Fujiwara S."/>
            <person name="Wang Z.W."/>
            <person name="Zhang Y.Q."/>
            <person name="Mitsuda N."/>
            <person name="Wang M."/>
            <person name="Liu G.H."/>
            <person name="Pecoraro L."/>
            <person name="Huang H.X."/>
            <person name="Xiao X.J."/>
            <person name="Lin M."/>
            <person name="Wu X.Y."/>
            <person name="Wu W.L."/>
            <person name="Chen Y.Y."/>
            <person name="Chang S.B."/>
            <person name="Sakamoto S."/>
            <person name="Ohme-Takagi M."/>
            <person name="Yagi M."/>
            <person name="Zeng S.J."/>
            <person name="Shen C.Y."/>
            <person name="Yeh C.M."/>
            <person name="Luo Y.B."/>
            <person name="Tsai W.C."/>
            <person name="Van de Peer Y."/>
            <person name="Liu Z.J."/>
        </authorList>
    </citation>
    <scope>NUCLEOTIDE SEQUENCE [LARGE SCALE GENOMIC DNA]</scope>
    <source>
        <strain evidence="2">cv. Shenzhen</strain>
        <tissue evidence="1">Stem</tissue>
    </source>
</reference>
<sequence length="145" mass="15903">MLSMICPISFAFVAKDLTYTWSDQWRLRFDNSMEFTGGSFFLVGKLTTVDGARLVPGNTYELNFVVENGSGGDVEVELVVETTDAAYWRRAKVAGEAGLSCLPTPEFVAGEADDALRFFMRSTDASPKKGGLFVYAVIYRASKAV</sequence>
<dbReference type="Proteomes" id="UP000236161">
    <property type="component" value="Unassembled WGS sequence"/>
</dbReference>
<keyword evidence="2" id="KW-1185">Reference proteome</keyword>
<accession>A0A2H9ZXP5</accession>
<evidence type="ECO:0000313" key="2">
    <source>
        <dbReference type="Proteomes" id="UP000236161"/>
    </source>
</evidence>